<accession>A0A2Z5Y3D5</accession>
<evidence type="ECO:0000313" key="2">
    <source>
        <dbReference type="Proteomes" id="UP000269226"/>
    </source>
</evidence>
<evidence type="ECO:0000313" key="1">
    <source>
        <dbReference type="EMBL" id="BBC61359.1"/>
    </source>
</evidence>
<sequence length="131" mass="14928">MEIERQQELVEAFHYATITPEIKNEDRKTELNIGMSPIEPTEDESGENSILAVRLDFQLVFDECILSGAISQINHIINRKIKAQEDVTSSEVDQLAAPLFDIVKRLVYEVTEIALDKPGMQLNFQYSDESK</sequence>
<name>A0A2Z5Y3D5_9ENTE</name>
<dbReference type="Gene3D" id="3.10.420.10">
    <property type="entry name" value="SecB-like"/>
    <property type="match status" value="1"/>
</dbReference>
<dbReference type="InterPro" id="IPR009530">
    <property type="entry name" value="DUF1149"/>
</dbReference>
<dbReference type="GeneID" id="57043797"/>
<evidence type="ECO:0008006" key="3">
    <source>
        <dbReference type="Google" id="ProtNLM"/>
    </source>
</evidence>
<dbReference type="SUPFAM" id="SSF54611">
    <property type="entry name" value="SecB-like"/>
    <property type="match status" value="1"/>
</dbReference>
<dbReference type="RefSeq" id="WP_013773574.1">
    <property type="nucleotide sequence ID" value="NZ_AP018492.1"/>
</dbReference>
<gene>
    <name evidence="1" type="ORF">DAT561_1254</name>
</gene>
<dbReference type="AlphaFoldDB" id="A0A2Z5Y3D5"/>
<dbReference type="PIRSF" id="PIRSF031568">
    <property type="entry name" value="UCP031568"/>
    <property type="match status" value="1"/>
</dbReference>
<reference evidence="1 2" key="1">
    <citation type="submission" date="2018-01" db="EMBL/GenBank/DDBJ databases">
        <title>Whole genome sequence of Melissococcus plutonius DAT561.</title>
        <authorList>
            <person name="Okumura K."/>
            <person name="Takamatsu D."/>
            <person name="Okura M."/>
        </authorList>
    </citation>
    <scope>NUCLEOTIDE SEQUENCE [LARGE SCALE GENOMIC DNA]</scope>
    <source>
        <strain evidence="1 2">DAT561</strain>
    </source>
</reference>
<dbReference type="Proteomes" id="UP000269226">
    <property type="component" value="Chromosome"/>
</dbReference>
<dbReference type="InterPro" id="IPR035958">
    <property type="entry name" value="SecB-like_sf"/>
</dbReference>
<dbReference type="OMA" id="FEIAVPF"/>
<protein>
    <recommendedName>
        <fullName evidence="3">DUF1149 family protein</fullName>
    </recommendedName>
</protein>
<organism evidence="1 2">
    <name type="scientific">Melissococcus plutonius</name>
    <dbReference type="NCBI Taxonomy" id="33970"/>
    <lineage>
        <taxon>Bacteria</taxon>
        <taxon>Bacillati</taxon>
        <taxon>Bacillota</taxon>
        <taxon>Bacilli</taxon>
        <taxon>Lactobacillales</taxon>
        <taxon>Enterococcaceae</taxon>
        <taxon>Melissococcus</taxon>
    </lineage>
</organism>
<dbReference type="Pfam" id="PF06619">
    <property type="entry name" value="DUF1149"/>
    <property type="match status" value="1"/>
</dbReference>
<dbReference type="EMBL" id="AP018492">
    <property type="protein sequence ID" value="BBC61359.1"/>
    <property type="molecule type" value="Genomic_DNA"/>
</dbReference>
<proteinExistence type="predicted"/>